<feature type="region of interest" description="Disordered" evidence="1">
    <location>
        <begin position="300"/>
        <end position="375"/>
    </location>
</feature>
<dbReference type="Proteomes" id="UP000230605">
    <property type="component" value="Chromosome 8"/>
</dbReference>
<dbReference type="Gene3D" id="6.10.250.3180">
    <property type="match status" value="1"/>
</dbReference>
<evidence type="ECO:0000313" key="3">
    <source>
        <dbReference type="EMBL" id="WPB07433.1"/>
    </source>
</evidence>
<accession>A0A2G5HU59</accession>
<organism evidence="2 4">
    <name type="scientific">Cercospora beticola</name>
    <name type="common">Sugarbeet leaf spot fungus</name>
    <dbReference type="NCBI Taxonomy" id="122368"/>
    <lineage>
        <taxon>Eukaryota</taxon>
        <taxon>Fungi</taxon>
        <taxon>Dikarya</taxon>
        <taxon>Ascomycota</taxon>
        <taxon>Pezizomycotina</taxon>
        <taxon>Dothideomycetes</taxon>
        <taxon>Dothideomycetidae</taxon>
        <taxon>Mycosphaerellales</taxon>
        <taxon>Mycosphaerellaceae</taxon>
        <taxon>Cercospora</taxon>
    </lineage>
</organism>
<feature type="region of interest" description="Disordered" evidence="1">
    <location>
        <begin position="184"/>
        <end position="206"/>
    </location>
</feature>
<dbReference type="InterPro" id="IPR010684">
    <property type="entry name" value="RNA_pol_II_trans_fac_SIII_A"/>
</dbReference>
<proteinExistence type="predicted"/>
<gene>
    <name evidence="2" type="ORF">CB0940_10707</name>
    <name evidence="3" type="ORF">RHO25_012094</name>
</gene>
<name>A0A2G5HU59_CERBT</name>
<evidence type="ECO:0000313" key="2">
    <source>
        <dbReference type="EMBL" id="PIA96065.1"/>
    </source>
</evidence>
<feature type="compositionally biased region" description="Polar residues" evidence="1">
    <location>
        <begin position="185"/>
        <end position="205"/>
    </location>
</feature>
<dbReference type="InterPro" id="IPR051870">
    <property type="entry name" value="Elongin-A_domain"/>
</dbReference>
<dbReference type="GO" id="GO:0006368">
    <property type="term" value="P:transcription elongation by RNA polymerase II"/>
    <property type="evidence" value="ECO:0007669"/>
    <property type="project" value="InterPro"/>
</dbReference>
<dbReference type="Proteomes" id="UP001302367">
    <property type="component" value="Chromosome 8"/>
</dbReference>
<sequence length="375" mass="41454">MTVSTLLAMAIRCAQRNIDSIDNLADMPFDMARPILKRVHDPEQLLEIERNSPQLAEHTGEFWQAMIKRDMPNLPEENMLYPKNPASWHKVYRKLMRAEKAREAEQEEQLRITLLGDKVNRENKKAVIVDKVMHHAREGPAIFVDGTRKRGTTSWERKPPIEAHKAKTGADAIAAIRNRSAANSKQMSLSRPFQSNAHAGNSIRASRQIKEAPASMLREAGQRGRMEIAPRELLPHQKDLLQEQRRMNANFKVQAPGRKGAAQFAAAHRSQNEAVVRQAREVNEAKLRALTQSANAAARAKKSSSAKFDFGSTPQAASPEPQKQPAKSQASSPAASPPAQAASPPKTASPAPVVVKKRPAAAGSIFMKTTKKARH</sequence>
<dbReference type="AlphaFoldDB" id="A0A2G5HU59"/>
<feature type="compositionally biased region" description="Low complexity" evidence="1">
    <location>
        <begin position="321"/>
        <end position="354"/>
    </location>
</feature>
<evidence type="ECO:0000256" key="1">
    <source>
        <dbReference type="SAM" id="MobiDB-lite"/>
    </source>
</evidence>
<dbReference type="PANTHER" id="PTHR15141:SF76">
    <property type="entry name" value="TRANSCRIPTION ELONGATION FACTOR B POLYPEPTIDE 3"/>
    <property type="match status" value="1"/>
</dbReference>
<keyword evidence="5" id="KW-1185">Reference proteome</keyword>
<dbReference type="GO" id="GO:0070449">
    <property type="term" value="C:elongin complex"/>
    <property type="evidence" value="ECO:0007669"/>
    <property type="project" value="InterPro"/>
</dbReference>
<evidence type="ECO:0008006" key="6">
    <source>
        <dbReference type="Google" id="ProtNLM"/>
    </source>
</evidence>
<protein>
    <recommendedName>
        <fullName evidence="6">Elongin-A</fullName>
    </recommendedName>
</protein>
<dbReference type="OrthoDB" id="21513at2759"/>
<dbReference type="PANTHER" id="PTHR15141">
    <property type="entry name" value="TRANSCRIPTION ELONGATION FACTOR B POLYPEPTIDE 3"/>
    <property type="match status" value="1"/>
</dbReference>
<reference evidence="3 5" key="2">
    <citation type="submission" date="2023-09" db="EMBL/GenBank/DDBJ databases">
        <title>Complete-Gapless Cercospora beticola genome.</title>
        <authorList>
            <person name="Wyatt N.A."/>
            <person name="Spanner R.E."/>
            <person name="Bolton M.D."/>
        </authorList>
    </citation>
    <scope>NUCLEOTIDE SEQUENCE [LARGE SCALE GENOMIC DNA]</scope>
    <source>
        <strain evidence="3">Cb09-40</strain>
    </source>
</reference>
<dbReference type="EMBL" id="CP134191">
    <property type="protein sequence ID" value="WPB07433.1"/>
    <property type="molecule type" value="Genomic_DNA"/>
</dbReference>
<dbReference type="Pfam" id="PF06881">
    <property type="entry name" value="Elongin_A"/>
    <property type="match status" value="1"/>
</dbReference>
<reference evidence="2 4" key="1">
    <citation type="submission" date="2015-10" db="EMBL/GenBank/DDBJ databases">
        <title>The cercosporin biosynthetic gene cluster was horizontally transferred to several fungal lineages and shown to be expanded in Cercospora beticola based on microsynteny with recipient genomes.</title>
        <authorList>
            <person name="De Jonge R."/>
            <person name="Ebert M.K."/>
            <person name="Suttle J.C."/>
            <person name="Jurick Ii W.M."/>
            <person name="Secor G.A."/>
            <person name="Thomma B.P."/>
            <person name="Van De Peer Y."/>
            <person name="Bolton M.D."/>
        </authorList>
    </citation>
    <scope>NUCLEOTIDE SEQUENCE [LARGE SCALE GENOMIC DNA]</scope>
    <source>
        <strain evidence="2 4">09-40</strain>
    </source>
</reference>
<dbReference type="EMBL" id="LKMD01000103">
    <property type="protein sequence ID" value="PIA96065.1"/>
    <property type="molecule type" value="Genomic_DNA"/>
</dbReference>
<evidence type="ECO:0000313" key="4">
    <source>
        <dbReference type="Proteomes" id="UP000230605"/>
    </source>
</evidence>
<evidence type="ECO:0000313" key="5">
    <source>
        <dbReference type="Proteomes" id="UP001302367"/>
    </source>
</evidence>